<accession>A0ABR3FZD8</accession>
<keyword evidence="1" id="KW-0677">Repeat</keyword>
<dbReference type="Pfam" id="PF24883">
    <property type="entry name" value="NPHP3_N"/>
    <property type="match status" value="1"/>
</dbReference>
<dbReference type="PROSITE" id="PS50837">
    <property type="entry name" value="NACHT"/>
    <property type="match status" value="1"/>
</dbReference>
<dbReference type="InterPro" id="IPR027417">
    <property type="entry name" value="P-loop_NTPase"/>
</dbReference>
<evidence type="ECO:0000313" key="4">
    <source>
        <dbReference type="EMBL" id="KAL0580869.1"/>
    </source>
</evidence>
<protein>
    <recommendedName>
        <fullName evidence="3">NACHT domain-containing protein</fullName>
    </recommendedName>
</protein>
<evidence type="ECO:0000313" key="5">
    <source>
        <dbReference type="Proteomes" id="UP001465976"/>
    </source>
</evidence>
<feature type="domain" description="NACHT" evidence="3">
    <location>
        <begin position="245"/>
        <end position="387"/>
    </location>
</feature>
<dbReference type="Gene3D" id="3.40.50.300">
    <property type="entry name" value="P-loop containing nucleotide triphosphate hydrolases"/>
    <property type="match status" value="1"/>
</dbReference>
<name>A0ABR3FZD8_9AGAR</name>
<keyword evidence="5" id="KW-1185">Reference proteome</keyword>
<dbReference type="PANTHER" id="PTHR10039">
    <property type="entry name" value="AMELOGENIN"/>
    <property type="match status" value="1"/>
</dbReference>
<dbReference type="EMBL" id="JBAHYK010000021">
    <property type="protein sequence ID" value="KAL0580869.1"/>
    <property type="molecule type" value="Genomic_DNA"/>
</dbReference>
<gene>
    <name evidence="4" type="ORF">V5O48_001161</name>
</gene>
<dbReference type="SUPFAM" id="SSF52540">
    <property type="entry name" value="P-loop containing nucleoside triphosphate hydrolases"/>
    <property type="match status" value="1"/>
</dbReference>
<reference evidence="4 5" key="1">
    <citation type="submission" date="2024-02" db="EMBL/GenBank/DDBJ databases">
        <title>A draft genome for the cacao thread blight pathogen Marasmius crinis-equi.</title>
        <authorList>
            <person name="Cohen S.P."/>
            <person name="Baruah I.K."/>
            <person name="Amoako-Attah I."/>
            <person name="Bukari Y."/>
            <person name="Meinhardt L.W."/>
            <person name="Bailey B.A."/>
        </authorList>
    </citation>
    <scope>NUCLEOTIDE SEQUENCE [LARGE SCALE GENOMIC DNA]</scope>
    <source>
        <strain evidence="4 5">GH-76</strain>
    </source>
</reference>
<organism evidence="4 5">
    <name type="scientific">Marasmius crinis-equi</name>
    <dbReference type="NCBI Taxonomy" id="585013"/>
    <lineage>
        <taxon>Eukaryota</taxon>
        <taxon>Fungi</taxon>
        <taxon>Dikarya</taxon>
        <taxon>Basidiomycota</taxon>
        <taxon>Agaricomycotina</taxon>
        <taxon>Agaricomycetes</taxon>
        <taxon>Agaricomycetidae</taxon>
        <taxon>Agaricales</taxon>
        <taxon>Marasmiineae</taxon>
        <taxon>Marasmiaceae</taxon>
        <taxon>Marasmius</taxon>
    </lineage>
</organism>
<comment type="caution">
    <text evidence="4">The sequence shown here is derived from an EMBL/GenBank/DDBJ whole genome shotgun (WGS) entry which is preliminary data.</text>
</comment>
<dbReference type="Proteomes" id="UP001465976">
    <property type="component" value="Unassembled WGS sequence"/>
</dbReference>
<sequence length="620" mass="68472">MTGDPLFQKSISSQSGTMGLGQRGRGKLKSGVKNGGEVALMILRATYTVADVFPPLKAVAGAALEIGQTVKRFSSNQREWETFGEYVQEMLARSLPIRKSLNVLMLRTVNGISMDVKTQQAMSRSRRFLLFAKDPEEIVEMRRKLDAALKVFQIECSLSMDLYLVDILAYLQVDNVTKVVEDVNEIVENVNERLVQRLVSSASLEQLPYVKGASWNPNRGCLAGTRQALLAEIMEWSSSKTESADIFLLSGVAGSGKTAISHSVAQLAFESGVLVTSFFFNREDTSLSNPSGLLTTLARDISRQTESLSSAIASAVESDPGLPTAHSLHLQFQKLIVEPLTNRPIHEPLLVVIDALDEGCNEDLLRILRDDVSKIPSPIHFFITSRPTNNITSFVHPTLDHVQHSTIDIHSKSNKEDVALYVRHTLRCIAEDLSLQKTQRHSGQRDSPDSDPSSLTADANAVKLAQKAGGLFIWASTVMNYLSASMLPEHVLLSLLLKKPSFDATNSSRKMDKLYMDILNVLNWADPSFVEGYQLVMGTMVVALTPLSVPVLQSLYSSSRVDVVMIERAIARLGSLLVIPAEPHSPIHLIHLSFREFITTHASVPMLIDEKEHHRRLLGL</sequence>
<dbReference type="InterPro" id="IPR059179">
    <property type="entry name" value="MLKL-like_MCAfunc"/>
</dbReference>
<evidence type="ECO:0000256" key="1">
    <source>
        <dbReference type="ARBA" id="ARBA00022737"/>
    </source>
</evidence>
<dbReference type="InterPro" id="IPR007111">
    <property type="entry name" value="NACHT_NTPase"/>
</dbReference>
<dbReference type="InterPro" id="IPR056884">
    <property type="entry name" value="NPHP3-like_N"/>
</dbReference>
<dbReference type="CDD" id="cd21037">
    <property type="entry name" value="MLKL_NTD"/>
    <property type="match status" value="1"/>
</dbReference>
<proteinExistence type="predicted"/>
<dbReference type="PANTHER" id="PTHR10039:SF17">
    <property type="entry name" value="FUNGAL STAND N-TERMINAL GOODBYE DOMAIN-CONTAINING PROTEIN-RELATED"/>
    <property type="match status" value="1"/>
</dbReference>
<feature type="region of interest" description="Disordered" evidence="2">
    <location>
        <begin position="1"/>
        <end position="28"/>
    </location>
</feature>
<feature type="region of interest" description="Disordered" evidence="2">
    <location>
        <begin position="437"/>
        <end position="456"/>
    </location>
</feature>
<evidence type="ECO:0000256" key="2">
    <source>
        <dbReference type="SAM" id="MobiDB-lite"/>
    </source>
</evidence>
<evidence type="ECO:0000259" key="3">
    <source>
        <dbReference type="PROSITE" id="PS50837"/>
    </source>
</evidence>